<dbReference type="SUPFAM" id="SSF49764">
    <property type="entry name" value="HSP20-like chaperones"/>
    <property type="match status" value="1"/>
</dbReference>
<evidence type="ECO:0000256" key="7">
    <source>
        <dbReference type="SAM" id="Phobius"/>
    </source>
</evidence>
<dbReference type="OrthoDB" id="1431247at2759"/>
<keyword evidence="10" id="KW-1185">Reference proteome</keyword>
<dbReference type="InterPro" id="IPR002068">
    <property type="entry name" value="A-crystallin/Hsp20_dom"/>
</dbReference>
<keyword evidence="2" id="KW-1003">Cell membrane</keyword>
<dbReference type="PANTHER" id="PTHR43670:SF118">
    <property type="entry name" value="HSP20_ALPHA CRYSTALLIN FAMILY PROTEIN"/>
    <property type="match status" value="1"/>
</dbReference>
<comment type="similarity">
    <text evidence="4 5">Belongs to the small heat shock protein (HSP20) family.</text>
</comment>
<dbReference type="CDD" id="cd06464">
    <property type="entry name" value="ACD_sHsps-like"/>
    <property type="match status" value="1"/>
</dbReference>
<reference evidence="9 10" key="1">
    <citation type="submission" date="2019-09" db="EMBL/GenBank/DDBJ databases">
        <title>A chromosome-level genome assembly of the Chinese tupelo Nyssa sinensis.</title>
        <authorList>
            <person name="Yang X."/>
            <person name="Kang M."/>
            <person name="Yang Y."/>
            <person name="Xiong H."/>
            <person name="Wang M."/>
            <person name="Zhang Z."/>
            <person name="Wang Z."/>
            <person name="Wu H."/>
            <person name="Ma T."/>
            <person name="Liu J."/>
            <person name="Xi Z."/>
        </authorList>
    </citation>
    <scope>NUCLEOTIDE SEQUENCE [LARGE SCALE GENOMIC DNA]</scope>
    <source>
        <strain evidence="9">J267</strain>
        <tissue evidence="9">Leaf</tissue>
    </source>
</reference>
<dbReference type="Proteomes" id="UP000325577">
    <property type="component" value="Linkage Group LG7"/>
</dbReference>
<name>A0A5J4ZIJ2_9ASTE</name>
<proteinExistence type="inferred from homology"/>
<dbReference type="GO" id="GO:0005886">
    <property type="term" value="C:plasma membrane"/>
    <property type="evidence" value="ECO:0007669"/>
    <property type="project" value="UniProtKB-SubCell"/>
</dbReference>
<evidence type="ECO:0000313" key="9">
    <source>
        <dbReference type="EMBL" id="KAA8518405.1"/>
    </source>
</evidence>
<sequence>MATKTEAVTPPSYDDFEPLCNWRREKGSDTLVLHIPEFKKDQLKVQITNLGLLKISGVRPVDSTKVSRFYKEIRVPKDCNADEIQAKLIGNLLHIIMPKNSNLVTQKDQPTSVQQPKVDENQPPSPDKSGGAGEESGGAVEKVVSRKNATMSGKVAIGLVSQQESSVSRLKRFMKVAMSVAVAVAVGAALGGYVMYKFRCLNVEN</sequence>
<evidence type="ECO:0000313" key="10">
    <source>
        <dbReference type="Proteomes" id="UP000325577"/>
    </source>
</evidence>
<feature type="domain" description="SHSP" evidence="8">
    <location>
        <begin position="10"/>
        <end position="114"/>
    </location>
</feature>
<keyword evidence="7" id="KW-0812">Transmembrane</keyword>
<evidence type="ECO:0000256" key="2">
    <source>
        <dbReference type="ARBA" id="ARBA00022475"/>
    </source>
</evidence>
<dbReference type="GO" id="GO:0006952">
    <property type="term" value="P:defense response"/>
    <property type="evidence" value="ECO:0007669"/>
    <property type="project" value="UniProtKB-KW"/>
</dbReference>
<feature type="transmembrane region" description="Helical" evidence="7">
    <location>
        <begin position="176"/>
        <end position="196"/>
    </location>
</feature>
<keyword evidence="3" id="KW-0611">Plant defense</keyword>
<organism evidence="9 10">
    <name type="scientific">Nyssa sinensis</name>
    <dbReference type="NCBI Taxonomy" id="561372"/>
    <lineage>
        <taxon>Eukaryota</taxon>
        <taxon>Viridiplantae</taxon>
        <taxon>Streptophyta</taxon>
        <taxon>Embryophyta</taxon>
        <taxon>Tracheophyta</taxon>
        <taxon>Spermatophyta</taxon>
        <taxon>Magnoliopsida</taxon>
        <taxon>eudicotyledons</taxon>
        <taxon>Gunneridae</taxon>
        <taxon>Pentapetalae</taxon>
        <taxon>asterids</taxon>
        <taxon>Cornales</taxon>
        <taxon>Nyssaceae</taxon>
        <taxon>Nyssa</taxon>
    </lineage>
</organism>
<dbReference type="Pfam" id="PF00011">
    <property type="entry name" value="HSP20"/>
    <property type="match status" value="1"/>
</dbReference>
<dbReference type="EMBL" id="CM018050">
    <property type="protein sequence ID" value="KAA8518405.1"/>
    <property type="molecule type" value="Genomic_DNA"/>
</dbReference>
<keyword evidence="7" id="KW-0472">Membrane</keyword>
<comment type="subcellular location">
    <subcellularLocation>
        <location evidence="1">Cell membrane</location>
        <topology evidence="1">Single-pass membrane protein</topology>
    </subcellularLocation>
</comment>
<dbReference type="AlphaFoldDB" id="A0A5J4ZIJ2"/>
<feature type="compositionally biased region" description="Polar residues" evidence="6">
    <location>
        <begin position="106"/>
        <end position="115"/>
    </location>
</feature>
<evidence type="ECO:0000256" key="6">
    <source>
        <dbReference type="SAM" id="MobiDB-lite"/>
    </source>
</evidence>
<dbReference type="PROSITE" id="PS01031">
    <property type="entry name" value="SHSP"/>
    <property type="match status" value="1"/>
</dbReference>
<protein>
    <recommendedName>
        <fullName evidence="8">SHSP domain-containing protein</fullName>
    </recommendedName>
</protein>
<evidence type="ECO:0000256" key="1">
    <source>
        <dbReference type="ARBA" id="ARBA00004162"/>
    </source>
</evidence>
<dbReference type="InterPro" id="IPR008978">
    <property type="entry name" value="HSP20-like_chaperone"/>
</dbReference>
<dbReference type="Gene3D" id="2.60.40.790">
    <property type="match status" value="1"/>
</dbReference>
<accession>A0A5J4ZIJ2</accession>
<gene>
    <name evidence="9" type="ORF">F0562_015879</name>
</gene>
<feature type="region of interest" description="Disordered" evidence="6">
    <location>
        <begin position="106"/>
        <end position="139"/>
    </location>
</feature>
<dbReference type="GO" id="GO:0034605">
    <property type="term" value="P:cellular response to heat"/>
    <property type="evidence" value="ECO:0007669"/>
    <property type="project" value="TreeGrafter"/>
</dbReference>
<keyword evidence="7" id="KW-1133">Transmembrane helix</keyword>
<evidence type="ECO:0000259" key="8">
    <source>
        <dbReference type="PROSITE" id="PS01031"/>
    </source>
</evidence>
<dbReference type="PANTHER" id="PTHR43670">
    <property type="entry name" value="HEAT SHOCK PROTEIN 26"/>
    <property type="match status" value="1"/>
</dbReference>
<evidence type="ECO:0000256" key="3">
    <source>
        <dbReference type="ARBA" id="ARBA00022821"/>
    </source>
</evidence>
<evidence type="ECO:0000256" key="5">
    <source>
        <dbReference type="RuleBase" id="RU003616"/>
    </source>
</evidence>
<evidence type="ECO:0000256" key="4">
    <source>
        <dbReference type="PROSITE-ProRule" id="PRU00285"/>
    </source>
</evidence>